<name>A0A4U6D0Y5_9BACT</name>
<reference evidence="2 3" key="1">
    <citation type="submission" date="2019-05" db="EMBL/GenBank/DDBJ databases">
        <title>Dyadobacter AR-3-8 sp. nov., isolated from arctic soil.</title>
        <authorList>
            <person name="Chaudhary D.K."/>
        </authorList>
    </citation>
    <scope>NUCLEOTIDE SEQUENCE [LARGE SCALE GENOMIC DNA]</scope>
    <source>
        <strain evidence="2 3">AR-3-8</strain>
    </source>
</reference>
<evidence type="ECO:0000259" key="1">
    <source>
        <dbReference type="Pfam" id="PF01844"/>
    </source>
</evidence>
<dbReference type="InterPro" id="IPR002711">
    <property type="entry name" value="HNH"/>
</dbReference>
<evidence type="ECO:0000313" key="3">
    <source>
        <dbReference type="Proteomes" id="UP000304900"/>
    </source>
</evidence>
<dbReference type="GO" id="GO:0008270">
    <property type="term" value="F:zinc ion binding"/>
    <property type="evidence" value="ECO:0007669"/>
    <property type="project" value="InterPro"/>
</dbReference>
<dbReference type="Pfam" id="PF01844">
    <property type="entry name" value="HNH"/>
    <property type="match status" value="1"/>
</dbReference>
<keyword evidence="3" id="KW-1185">Reference proteome</keyword>
<keyword evidence="2" id="KW-0255">Endonuclease</keyword>
<dbReference type="EMBL" id="SZVO01000019">
    <property type="protein sequence ID" value="TKT87424.1"/>
    <property type="molecule type" value="Genomic_DNA"/>
</dbReference>
<gene>
    <name evidence="2" type="ORF">FDK13_29345</name>
</gene>
<dbReference type="InterPro" id="IPR003615">
    <property type="entry name" value="HNH_nuc"/>
</dbReference>
<accession>A0A4U6D0Y5</accession>
<keyword evidence="2" id="KW-0540">Nuclease</keyword>
<dbReference type="GO" id="GO:0004519">
    <property type="term" value="F:endonuclease activity"/>
    <property type="evidence" value="ECO:0007669"/>
    <property type="project" value="UniProtKB-KW"/>
</dbReference>
<dbReference type="Proteomes" id="UP000304900">
    <property type="component" value="Unassembled WGS sequence"/>
</dbReference>
<evidence type="ECO:0000313" key="2">
    <source>
        <dbReference type="EMBL" id="TKT87424.1"/>
    </source>
</evidence>
<dbReference type="Gene3D" id="1.10.30.50">
    <property type="match status" value="1"/>
</dbReference>
<proteinExistence type="predicted"/>
<organism evidence="2 3">
    <name type="scientific">Dyadobacter frigoris</name>
    <dbReference type="NCBI Taxonomy" id="2576211"/>
    <lineage>
        <taxon>Bacteria</taxon>
        <taxon>Pseudomonadati</taxon>
        <taxon>Bacteroidota</taxon>
        <taxon>Cytophagia</taxon>
        <taxon>Cytophagales</taxon>
        <taxon>Spirosomataceae</taxon>
        <taxon>Dyadobacter</taxon>
    </lineage>
</organism>
<protein>
    <submittedName>
        <fullName evidence="2">HNH endonuclease</fullName>
    </submittedName>
</protein>
<keyword evidence="2" id="KW-0378">Hydrolase</keyword>
<dbReference type="RefSeq" id="WP_137343589.1">
    <property type="nucleotide sequence ID" value="NZ_BSQH01000004.1"/>
</dbReference>
<comment type="caution">
    <text evidence="2">The sequence shown here is derived from an EMBL/GenBank/DDBJ whole genome shotgun (WGS) entry which is preliminary data.</text>
</comment>
<dbReference type="GO" id="GO:0003676">
    <property type="term" value="F:nucleic acid binding"/>
    <property type="evidence" value="ECO:0007669"/>
    <property type="project" value="InterPro"/>
</dbReference>
<dbReference type="AlphaFoldDB" id="A0A4U6D0Y5"/>
<feature type="domain" description="HNH" evidence="1">
    <location>
        <begin position="36"/>
        <end position="89"/>
    </location>
</feature>
<dbReference type="OrthoDB" id="1340280at2"/>
<sequence>MSNFRNLTPKRRDKRAECKKYSSYLRTLRVDFNKRCGYCDDNDYYRIRSFTIDHFIPQNPQGFIHNIKDNNYYNLVYSCRYCNSAKTNKWPTKDPSIHNDGYLGFVDPCSNDYNLLFFRTQNGQIKARDQNNALAKYIIQELNLWLPIHERMWKLEKLKIIHEEIKYKLLNIKDENLKKTLVNEHYEILKEIDETQSHIYMENVR</sequence>
<dbReference type="CDD" id="cd00085">
    <property type="entry name" value="HNHc"/>
    <property type="match status" value="1"/>
</dbReference>